<dbReference type="InterPro" id="IPR022674">
    <property type="entry name" value="G6P_DH_NAD-bd"/>
</dbReference>
<evidence type="ECO:0000259" key="9">
    <source>
        <dbReference type="Pfam" id="PF00479"/>
    </source>
</evidence>
<dbReference type="PANTHER" id="PTHR23429:SF0">
    <property type="entry name" value="GLUCOSE-6-PHOSPHATE 1-DEHYDROGENASE"/>
    <property type="match status" value="1"/>
</dbReference>
<feature type="binding site" evidence="7">
    <location>
        <position position="180"/>
    </location>
    <ligand>
        <name>substrate</name>
    </ligand>
</feature>
<evidence type="ECO:0000313" key="11">
    <source>
        <dbReference type="EMBL" id="MFC0081608.1"/>
    </source>
</evidence>
<accession>A0ABV6C1P5</accession>
<evidence type="ECO:0000256" key="4">
    <source>
        <dbReference type="ARBA" id="ARBA00022857"/>
    </source>
</evidence>
<feature type="domain" description="Glucose-6-phosphate dehydrogenase NAD-binding" evidence="9">
    <location>
        <begin position="17"/>
        <end position="183"/>
    </location>
</feature>
<evidence type="ECO:0000259" key="10">
    <source>
        <dbReference type="Pfam" id="PF02781"/>
    </source>
</evidence>
<comment type="pathway">
    <text evidence="1 7">Carbohydrate degradation; pentose phosphate pathway; D-ribulose 5-phosphate from D-glucose 6-phosphate (oxidative stage): step 1/3.</text>
</comment>
<feature type="region of interest" description="Disordered" evidence="8">
    <location>
        <begin position="433"/>
        <end position="474"/>
    </location>
</feature>
<organism evidence="11 12">
    <name type="scientific">Aciditerrimonas ferrireducens</name>
    <dbReference type="NCBI Taxonomy" id="667306"/>
    <lineage>
        <taxon>Bacteria</taxon>
        <taxon>Bacillati</taxon>
        <taxon>Actinomycetota</taxon>
        <taxon>Acidimicrobiia</taxon>
        <taxon>Acidimicrobiales</taxon>
        <taxon>Acidimicrobiaceae</taxon>
        <taxon>Aciditerrimonas</taxon>
    </lineage>
</organism>
<feature type="binding site" evidence="7">
    <location>
        <position position="176"/>
    </location>
    <ligand>
        <name>substrate</name>
    </ligand>
</feature>
<dbReference type="EMBL" id="JBHLYQ010000039">
    <property type="protein sequence ID" value="MFC0081608.1"/>
    <property type="molecule type" value="Genomic_DNA"/>
</dbReference>
<dbReference type="NCBIfam" id="TIGR00871">
    <property type="entry name" value="zwf"/>
    <property type="match status" value="1"/>
</dbReference>
<dbReference type="Gene3D" id="3.40.50.720">
    <property type="entry name" value="NAD(P)-binding Rossmann-like Domain"/>
    <property type="match status" value="1"/>
</dbReference>
<dbReference type="PIRSF" id="PIRSF000110">
    <property type="entry name" value="G6PD"/>
    <property type="match status" value="1"/>
</dbReference>
<comment type="caution">
    <text evidence="11">The sequence shown here is derived from an EMBL/GenBank/DDBJ whole genome shotgun (WGS) entry which is preliminary data.</text>
</comment>
<feature type="binding site" evidence="7">
    <location>
        <position position="146"/>
    </location>
    <ligand>
        <name>NADP(+)</name>
        <dbReference type="ChEBI" id="CHEBI:58349"/>
    </ligand>
</feature>
<evidence type="ECO:0000256" key="8">
    <source>
        <dbReference type="SAM" id="MobiDB-lite"/>
    </source>
</evidence>
<evidence type="ECO:0000256" key="6">
    <source>
        <dbReference type="ARBA" id="ARBA00023277"/>
    </source>
</evidence>
<evidence type="ECO:0000256" key="1">
    <source>
        <dbReference type="ARBA" id="ARBA00004937"/>
    </source>
</evidence>
<feature type="active site" description="Proton acceptor" evidence="7">
    <location>
        <position position="238"/>
    </location>
</feature>
<dbReference type="PRINTS" id="PR00079">
    <property type="entry name" value="G6PDHDRGNASE"/>
</dbReference>
<feature type="domain" description="Glucose-6-phosphate dehydrogenase C-terminal" evidence="10">
    <location>
        <begin position="188"/>
        <end position="456"/>
    </location>
</feature>
<dbReference type="HAMAP" id="MF_00966">
    <property type="entry name" value="G6PD"/>
    <property type="match status" value="1"/>
</dbReference>
<comment type="function">
    <text evidence="7">Catalyzes the oxidation of glucose 6-phosphate to 6-phosphogluconolactone.</text>
</comment>
<comment type="caution">
    <text evidence="7">Lacks conserved residue(s) required for the propagation of feature annotation.</text>
</comment>
<reference evidence="11 12" key="1">
    <citation type="submission" date="2024-09" db="EMBL/GenBank/DDBJ databases">
        <authorList>
            <person name="Sun Q."/>
            <person name="Mori K."/>
        </authorList>
    </citation>
    <scope>NUCLEOTIDE SEQUENCE [LARGE SCALE GENOMIC DNA]</scope>
    <source>
        <strain evidence="11 12">JCM 15389</strain>
    </source>
</reference>
<dbReference type="Pfam" id="PF00479">
    <property type="entry name" value="G6PD_N"/>
    <property type="match status" value="1"/>
</dbReference>
<sequence>MSQTRADQHSRRADALVIFGITGDLAAKMTFRALYRLEEHDRLRCPVYGVGRQDWSNEELVRRARAALDQGGLPVDEAVFDRLARRLHYHGGDLADPATYRRLAEELQGRTTPVFYLEVPPSLFATVVQGLHQAGLTEGARVVVEKPFGHDLASARALAAELHRYLDERQLLRIDHFLGKEPVLDLQYLRFANAVFEPLWNRSHVAAVQLTLAEDFGVEGRGGFYDLVGALRDVVQNHLLQVLALVAMEPPVGAGPDAVQDKKLEVFRAMPPAEPARAVRGQYQGYRDVEGVAKDSTTETFVALRLAVDNWRWSGVPFLIRAGKKMTMRCTEVRVIFRRPPRLAFLDEPARPEPSQVVVRIDPDPGVRLVLLAKGHDRGVRRVHLDLSFAEQLGVPPEPYERLLHDALEGDASLFSRQDLVEETWRIVQPLLDSPPPLEPYEPGSMGPRGADELVRGLPPWHEPWLEPTSGGAG</sequence>
<comment type="catalytic activity">
    <reaction evidence="7">
        <text>D-glucose 6-phosphate + NADP(+) = 6-phospho-D-glucono-1,5-lactone + NADPH + H(+)</text>
        <dbReference type="Rhea" id="RHEA:15841"/>
        <dbReference type="ChEBI" id="CHEBI:15378"/>
        <dbReference type="ChEBI" id="CHEBI:57783"/>
        <dbReference type="ChEBI" id="CHEBI:57955"/>
        <dbReference type="ChEBI" id="CHEBI:58349"/>
        <dbReference type="ChEBI" id="CHEBI:61548"/>
        <dbReference type="EC" id="1.1.1.49"/>
    </reaction>
</comment>
<keyword evidence="4 7" id="KW-0521">NADP</keyword>
<dbReference type="GO" id="GO:0004345">
    <property type="term" value="F:glucose-6-phosphate dehydrogenase activity"/>
    <property type="evidence" value="ECO:0007669"/>
    <property type="project" value="UniProtKB-EC"/>
</dbReference>
<dbReference type="NCBIfam" id="NF009492">
    <property type="entry name" value="PRK12853.1-3"/>
    <property type="match status" value="1"/>
</dbReference>
<dbReference type="InterPro" id="IPR019796">
    <property type="entry name" value="G6P_DH_AS"/>
</dbReference>
<dbReference type="SUPFAM" id="SSF55347">
    <property type="entry name" value="Glyceraldehyde-3-phosphate dehydrogenase-like, C-terminal domain"/>
    <property type="match status" value="1"/>
</dbReference>
<feature type="binding site" evidence="7">
    <location>
        <position position="233"/>
    </location>
    <ligand>
        <name>substrate</name>
    </ligand>
</feature>
<feature type="binding site" evidence="7">
    <location>
        <position position="52"/>
    </location>
    <ligand>
        <name>NADP(+)</name>
        <dbReference type="ChEBI" id="CHEBI:58349"/>
    </ligand>
</feature>
<keyword evidence="3 7" id="KW-0313">Glucose metabolism</keyword>
<dbReference type="Proteomes" id="UP001589788">
    <property type="component" value="Unassembled WGS sequence"/>
</dbReference>
<dbReference type="EC" id="1.1.1.49" evidence="7"/>
<dbReference type="InterPro" id="IPR036291">
    <property type="entry name" value="NAD(P)-bd_dom_sf"/>
</dbReference>
<comment type="similarity">
    <text evidence="2 7">Belongs to the glucose-6-phosphate dehydrogenase family.</text>
</comment>
<feature type="binding site" evidence="7">
    <location>
        <position position="324"/>
    </location>
    <ligand>
        <name>substrate</name>
    </ligand>
</feature>
<evidence type="ECO:0000313" key="12">
    <source>
        <dbReference type="Proteomes" id="UP001589788"/>
    </source>
</evidence>
<keyword evidence="5 7" id="KW-0560">Oxidoreductase</keyword>
<protein>
    <recommendedName>
        <fullName evidence="7">Glucose-6-phosphate 1-dehydrogenase</fullName>
        <shortName evidence="7">G6PD</shortName>
        <ecNumber evidence="7">1.1.1.49</ecNumber>
    </recommendedName>
</protein>
<evidence type="ECO:0000256" key="2">
    <source>
        <dbReference type="ARBA" id="ARBA00009975"/>
    </source>
</evidence>
<dbReference type="InterPro" id="IPR001282">
    <property type="entry name" value="G6P_DH"/>
</dbReference>
<dbReference type="PROSITE" id="PS00069">
    <property type="entry name" value="G6P_DEHYDROGENASE"/>
    <property type="match status" value="1"/>
</dbReference>
<evidence type="ECO:0000256" key="3">
    <source>
        <dbReference type="ARBA" id="ARBA00022526"/>
    </source>
</evidence>
<dbReference type="RefSeq" id="WP_377788903.1">
    <property type="nucleotide sequence ID" value="NZ_JBHLYQ010000039.1"/>
</dbReference>
<feature type="binding site" evidence="7">
    <location>
        <position position="214"/>
    </location>
    <ligand>
        <name>substrate</name>
    </ligand>
</feature>
<keyword evidence="6 7" id="KW-0119">Carbohydrate metabolism</keyword>
<proteinExistence type="inferred from homology"/>
<dbReference type="Pfam" id="PF02781">
    <property type="entry name" value="G6PD_C"/>
    <property type="match status" value="1"/>
</dbReference>
<feature type="binding site" evidence="7">
    <location>
        <begin position="93"/>
        <end position="94"/>
    </location>
    <ligand>
        <name>NADP(+)</name>
        <dbReference type="ChEBI" id="CHEBI:58349"/>
    </ligand>
</feature>
<dbReference type="InterPro" id="IPR022675">
    <property type="entry name" value="G6P_DH_C"/>
</dbReference>
<dbReference type="Gene3D" id="3.30.360.10">
    <property type="entry name" value="Dihydrodipicolinate Reductase, domain 2"/>
    <property type="match status" value="1"/>
</dbReference>
<evidence type="ECO:0000256" key="5">
    <source>
        <dbReference type="ARBA" id="ARBA00023002"/>
    </source>
</evidence>
<dbReference type="SUPFAM" id="SSF51735">
    <property type="entry name" value="NAD(P)-binding Rossmann-fold domains"/>
    <property type="match status" value="1"/>
</dbReference>
<gene>
    <name evidence="7 11" type="primary">zwf</name>
    <name evidence="11" type="ORF">ACFFRE_05535</name>
</gene>
<evidence type="ECO:0000256" key="7">
    <source>
        <dbReference type="HAMAP-Rule" id="MF_00966"/>
    </source>
</evidence>
<keyword evidence="12" id="KW-1185">Reference proteome</keyword>
<dbReference type="PANTHER" id="PTHR23429">
    <property type="entry name" value="GLUCOSE-6-PHOSPHATE 1-DEHYDROGENASE G6PD"/>
    <property type="match status" value="1"/>
</dbReference>
<name>A0ABV6C1P5_9ACTN</name>